<feature type="compositionally biased region" description="Low complexity" evidence="1">
    <location>
        <begin position="36"/>
        <end position="53"/>
    </location>
</feature>
<evidence type="ECO:0000256" key="1">
    <source>
        <dbReference type="SAM" id="MobiDB-lite"/>
    </source>
</evidence>
<evidence type="ECO:0000313" key="3">
    <source>
        <dbReference type="Proteomes" id="UP001500266"/>
    </source>
</evidence>
<feature type="region of interest" description="Disordered" evidence="1">
    <location>
        <begin position="1"/>
        <end position="97"/>
    </location>
</feature>
<comment type="caution">
    <text evidence="2">The sequence shown here is derived from an EMBL/GenBank/DDBJ whole genome shotgun (WGS) entry which is preliminary data.</text>
</comment>
<dbReference type="EMBL" id="BAABDO010000057">
    <property type="protein sequence ID" value="GAA4145572.1"/>
    <property type="molecule type" value="Genomic_DNA"/>
</dbReference>
<keyword evidence="3" id="KW-1185">Reference proteome</keyword>
<organism evidence="2 3">
    <name type="scientific">Actinomadura keratinilytica</name>
    <dbReference type="NCBI Taxonomy" id="547461"/>
    <lineage>
        <taxon>Bacteria</taxon>
        <taxon>Bacillati</taxon>
        <taxon>Actinomycetota</taxon>
        <taxon>Actinomycetes</taxon>
        <taxon>Streptosporangiales</taxon>
        <taxon>Thermomonosporaceae</taxon>
        <taxon>Actinomadura</taxon>
    </lineage>
</organism>
<gene>
    <name evidence="2" type="ORF">GCM10022416_37370</name>
</gene>
<proteinExistence type="predicted"/>
<sequence length="97" mass="10021">MLAGTNGELAAVGGRKATVGAGGPLAERRRARVRAADGAASAPRLARASRAGAQAGIRRASPKPHRNLRASPAMPRPHRAQPLSAAPRWPSIAHKIL</sequence>
<accession>A0ABP7Z2B3</accession>
<dbReference type="Proteomes" id="UP001500266">
    <property type="component" value="Unassembled WGS sequence"/>
</dbReference>
<name>A0ABP7Z2B3_9ACTN</name>
<reference evidence="3" key="1">
    <citation type="journal article" date="2019" name="Int. J. Syst. Evol. Microbiol.">
        <title>The Global Catalogue of Microorganisms (GCM) 10K type strain sequencing project: providing services to taxonomists for standard genome sequencing and annotation.</title>
        <authorList>
            <consortium name="The Broad Institute Genomics Platform"/>
            <consortium name="The Broad Institute Genome Sequencing Center for Infectious Disease"/>
            <person name="Wu L."/>
            <person name="Ma J."/>
        </authorList>
    </citation>
    <scope>NUCLEOTIDE SEQUENCE [LARGE SCALE GENOMIC DNA]</scope>
    <source>
        <strain evidence="3">JCM 17316</strain>
    </source>
</reference>
<protein>
    <submittedName>
        <fullName evidence="2">Uncharacterized protein</fullName>
    </submittedName>
</protein>
<evidence type="ECO:0000313" key="2">
    <source>
        <dbReference type="EMBL" id="GAA4145572.1"/>
    </source>
</evidence>